<feature type="signal peptide" evidence="2">
    <location>
        <begin position="1"/>
        <end position="19"/>
    </location>
</feature>
<dbReference type="AlphaFoldDB" id="A0AAJ5VZV9"/>
<sequence length="238" mass="23720">MAPRSFVSLTALAASLALALTACVPEPPTTDPTSPAPTASSPGTASPTGSVPSGSPMPTASPSATSTAPATPTPTPTASTDPGTPSRVVLPACANLLPLSTVHALFGDAAEPLDAGGTAADRMPGPRAAEAARSARQTVVCSWGIPFSDGGFSVVAAELSTASRDSLLASLRGSSSYRATRIDGATAFTHSEESEFGTIGVVYVFTGRVWITVTGTLTIDTGREFAASALDAVRAANS</sequence>
<gene>
    <name evidence="3" type="ORF">P0Y48_12760</name>
</gene>
<feature type="region of interest" description="Disordered" evidence="1">
    <location>
        <begin position="25"/>
        <end position="86"/>
    </location>
</feature>
<evidence type="ECO:0008006" key="5">
    <source>
        <dbReference type="Google" id="ProtNLM"/>
    </source>
</evidence>
<evidence type="ECO:0000313" key="4">
    <source>
        <dbReference type="Proteomes" id="UP001213972"/>
    </source>
</evidence>
<dbReference type="PROSITE" id="PS51257">
    <property type="entry name" value="PROKAR_LIPOPROTEIN"/>
    <property type="match status" value="1"/>
</dbReference>
<dbReference type="EMBL" id="CP119321">
    <property type="protein sequence ID" value="WEK13314.1"/>
    <property type="molecule type" value="Genomic_DNA"/>
</dbReference>
<evidence type="ECO:0000256" key="1">
    <source>
        <dbReference type="SAM" id="MobiDB-lite"/>
    </source>
</evidence>
<reference evidence="3" key="1">
    <citation type="submission" date="2023-03" db="EMBL/GenBank/DDBJ databases">
        <title>Andean soil-derived lignocellulolytic bacterial consortium as a source of novel taxa and putative plastic-active enzymes.</title>
        <authorList>
            <person name="Diaz-Garcia L."/>
            <person name="Chuvochina M."/>
            <person name="Feuerriegel G."/>
            <person name="Bunk B."/>
            <person name="Sproer C."/>
            <person name="Streit W.R."/>
            <person name="Rodriguez L.M."/>
            <person name="Overmann J."/>
            <person name="Jimenez D.J."/>
        </authorList>
    </citation>
    <scope>NUCLEOTIDE SEQUENCE</scope>
    <source>
        <strain evidence="3">MAG 4610</strain>
    </source>
</reference>
<keyword evidence="2" id="KW-0732">Signal</keyword>
<protein>
    <recommendedName>
        <fullName evidence="5">DUF3558 domain-containing protein</fullName>
    </recommendedName>
</protein>
<evidence type="ECO:0000313" key="3">
    <source>
        <dbReference type="EMBL" id="WEK13314.1"/>
    </source>
</evidence>
<feature type="chain" id="PRO_5042594081" description="DUF3558 domain-containing protein" evidence="2">
    <location>
        <begin position="20"/>
        <end position="238"/>
    </location>
</feature>
<proteinExistence type="predicted"/>
<accession>A0AAJ5VZV9</accession>
<evidence type="ECO:0000256" key="2">
    <source>
        <dbReference type="SAM" id="SignalP"/>
    </source>
</evidence>
<name>A0AAJ5VZV9_9MICO</name>
<dbReference type="Proteomes" id="UP001213972">
    <property type="component" value="Chromosome"/>
</dbReference>
<feature type="compositionally biased region" description="Low complexity" evidence="1">
    <location>
        <begin position="31"/>
        <end position="86"/>
    </location>
</feature>
<organism evidence="3 4">
    <name type="scientific">Candidatus Microbacterium phytovorans</name>
    <dbReference type="NCBI Taxonomy" id="3121374"/>
    <lineage>
        <taxon>Bacteria</taxon>
        <taxon>Bacillati</taxon>
        <taxon>Actinomycetota</taxon>
        <taxon>Actinomycetes</taxon>
        <taxon>Micrococcales</taxon>
        <taxon>Microbacteriaceae</taxon>
        <taxon>Microbacterium</taxon>
    </lineage>
</organism>